<dbReference type="InterPro" id="IPR002490">
    <property type="entry name" value="V-ATPase_116kDa_su"/>
</dbReference>
<dbReference type="OrthoDB" id="9803814at2"/>
<dbReference type="Gene3D" id="1.20.1460.20">
    <property type="match status" value="1"/>
</dbReference>
<feature type="transmembrane region" description="Helical" evidence="9">
    <location>
        <begin position="464"/>
        <end position="488"/>
    </location>
</feature>
<feature type="transmembrane region" description="Helical" evidence="9">
    <location>
        <begin position="354"/>
        <end position="378"/>
    </location>
</feature>
<comment type="similarity">
    <text evidence="2">Belongs to the V-ATPase 116 kDa subunit family.</text>
</comment>
<feature type="transmembrane region" description="Helical" evidence="9">
    <location>
        <begin position="559"/>
        <end position="580"/>
    </location>
</feature>
<keyword evidence="4 9" id="KW-0812">Transmembrane</keyword>
<dbReference type="GO" id="GO:0016471">
    <property type="term" value="C:vacuolar proton-transporting V-type ATPase complex"/>
    <property type="evidence" value="ECO:0007669"/>
    <property type="project" value="TreeGrafter"/>
</dbReference>
<dbReference type="GO" id="GO:0046961">
    <property type="term" value="F:proton-transporting ATPase activity, rotational mechanism"/>
    <property type="evidence" value="ECO:0007669"/>
    <property type="project" value="InterPro"/>
</dbReference>
<evidence type="ECO:0000256" key="8">
    <source>
        <dbReference type="SAM" id="Coils"/>
    </source>
</evidence>
<feature type="transmembrane region" description="Helical" evidence="9">
    <location>
        <begin position="587"/>
        <end position="609"/>
    </location>
</feature>
<protein>
    <submittedName>
        <fullName evidence="10">V-type ATPase 116 kDa subunit</fullName>
    </submittedName>
</protein>
<keyword evidence="7 9" id="KW-0472">Membrane</keyword>
<dbReference type="Pfam" id="PF01496">
    <property type="entry name" value="V_ATPase_I"/>
    <property type="match status" value="1"/>
</dbReference>
<evidence type="ECO:0000256" key="9">
    <source>
        <dbReference type="SAM" id="Phobius"/>
    </source>
</evidence>
<keyword evidence="3" id="KW-0813">Transport</keyword>
<evidence type="ECO:0000256" key="1">
    <source>
        <dbReference type="ARBA" id="ARBA00004141"/>
    </source>
</evidence>
<keyword evidence="11" id="KW-1185">Reference proteome</keyword>
<evidence type="ECO:0000313" key="10">
    <source>
        <dbReference type="EMBL" id="CDZ24455.1"/>
    </source>
</evidence>
<evidence type="ECO:0000256" key="6">
    <source>
        <dbReference type="ARBA" id="ARBA00023065"/>
    </source>
</evidence>
<dbReference type="GO" id="GO:0033179">
    <property type="term" value="C:proton-transporting V-type ATPase, V0 domain"/>
    <property type="evidence" value="ECO:0007669"/>
    <property type="project" value="InterPro"/>
</dbReference>
<sequence length="639" mass="72628">MAIAKMKLVNIVGRMKDFDEVVRKCCLHGDFHPEQSSAALGDVEEFAPIQDFNPYSRQLQKTIDIAVHSDIPLGYSEFDSLKLSDAELEDYVGKIESQINDLNGKVRTLSQEIARLEQGIIQLSHIKSLKLSLDDIFSCKFFYFRFGRLPRDSYPKLEVCDEKDSVFFFPLEEDKEYLWGFYVTLKSESEKIDQLFTSLYFERLKILEEAHGTPEEAISAIKEKLNAKTEELKAAKEAVDKFWEENRGQFLKVYSKLKYLSDSFDLRRYASKCGDSFYIFGWVTEENAEKFQQQFQNLPRVDCVIESTEEAGDIKPPTHLINNKLTKPFEMMTEMYGLPAYNEVDPTAFMTITYMLFFGIMFGDLGQGLLIAIIGAILKAKNLLKQLSGIFIRVGLSSAVFGFLYNSIFGYEDILPFTILPVHDNKNVNLVLFSAVGLGIFTIIICMIINMINAVKQKRVDKLLFDANGVAGFVFFASVITAAVFTLLFNKNVLTLPFIICLIILPLLLIYLKEPLTHLIEHKKKIIEGSKGEFFITAFFELFEALLSFLSNTISFMRIGAYILSHGGMMFAIFAIANMLHGTGSVIFLIFGNVFVIALEGLIVGIQGIRLHFYEMFSRFYEGSGKPYKPAKVEYNSSK</sequence>
<dbReference type="Gene3D" id="3.30.70.2750">
    <property type="match status" value="1"/>
</dbReference>
<reference evidence="11" key="1">
    <citation type="submission" date="2014-07" db="EMBL/GenBank/DDBJ databases">
        <authorList>
            <person name="Wibberg D."/>
        </authorList>
    </citation>
    <scope>NUCLEOTIDE SEQUENCE [LARGE SCALE GENOMIC DNA]</scope>
    <source>
        <strain evidence="11">DG5</strain>
    </source>
</reference>
<evidence type="ECO:0000313" key="11">
    <source>
        <dbReference type="Proteomes" id="UP000032431"/>
    </source>
</evidence>
<dbReference type="GO" id="GO:0007035">
    <property type="term" value="P:vacuolar acidification"/>
    <property type="evidence" value="ECO:0007669"/>
    <property type="project" value="TreeGrafter"/>
</dbReference>
<evidence type="ECO:0000256" key="2">
    <source>
        <dbReference type="ARBA" id="ARBA00009904"/>
    </source>
</evidence>
<dbReference type="AlphaFoldDB" id="A0A078KTG5"/>
<dbReference type="Proteomes" id="UP000032431">
    <property type="component" value="Chromosome I"/>
</dbReference>
<keyword evidence="6" id="KW-0406">Ion transport</keyword>
<evidence type="ECO:0000256" key="5">
    <source>
        <dbReference type="ARBA" id="ARBA00022989"/>
    </source>
</evidence>
<evidence type="ECO:0000256" key="4">
    <source>
        <dbReference type="ARBA" id="ARBA00022692"/>
    </source>
</evidence>
<dbReference type="PANTHER" id="PTHR11629">
    <property type="entry name" value="VACUOLAR PROTON ATPASES"/>
    <property type="match status" value="1"/>
</dbReference>
<keyword evidence="8" id="KW-0175">Coiled coil</keyword>
<dbReference type="PANTHER" id="PTHR11629:SF63">
    <property type="entry name" value="V-TYPE PROTON ATPASE SUBUNIT A"/>
    <property type="match status" value="1"/>
</dbReference>
<feature type="transmembrane region" description="Helical" evidence="9">
    <location>
        <begin position="494"/>
        <end position="512"/>
    </location>
</feature>
<evidence type="ECO:0000256" key="7">
    <source>
        <dbReference type="ARBA" id="ARBA00023136"/>
    </source>
</evidence>
<feature type="coiled-coil region" evidence="8">
    <location>
        <begin position="92"/>
        <end position="119"/>
    </location>
</feature>
<proteinExistence type="inferred from homology"/>
<feature type="transmembrane region" description="Helical" evidence="9">
    <location>
        <begin position="533"/>
        <end position="553"/>
    </location>
</feature>
<organism evidence="10 11">
    <name type="scientific">[Clostridium] cellulosi</name>
    <dbReference type="NCBI Taxonomy" id="29343"/>
    <lineage>
        <taxon>Bacteria</taxon>
        <taxon>Bacillati</taxon>
        <taxon>Bacillota</taxon>
        <taxon>Clostridia</taxon>
        <taxon>Eubacteriales</taxon>
        <taxon>Oscillospiraceae</taxon>
        <taxon>Oscillospiraceae incertae sedis</taxon>
    </lineage>
</organism>
<dbReference type="GO" id="GO:0051117">
    <property type="term" value="F:ATPase binding"/>
    <property type="evidence" value="ECO:0007669"/>
    <property type="project" value="TreeGrafter"/>
</dbReference>
<comment type="subcellular location">
    <subcellularLocation>
        <location evidence="1">Membrane</location>
        <topology evidence="1">Multi-pass membrane protein</topology>
    </subcellularLocation>
</comment>
<feature type="transmembrane region" description="Helical" evidence="9">
    <location>
        <begin position="431"/>
        <end position="452"/>
    </location>
</feature>
<keyword evidence="5 9" id="KW-1133">Transmembrane helix</keyword>
<dbReference type="PATRIC" id="fig|29343.3.peg.1411"/>
<evidence type="ECO:0000256" key="3">
    <source>
        <dbReference type="ARBA" id="ARBA00022448"/>
    </source>
</evidence>
<dbReference type="EMBL" id="LM995447">
    <property type="protein sequence ID" value="CDZ24455.1"/>
    <property type="molecule type" value="Genomic_DNA"/>
</dbReference>
<dbReference type="HOGENOM" id="CLU_025558_0_1_9"/>
<dbReference type="Gene3D" id="3.30.70.2170">
    <property type="match status" value="1"/>
</dbReference>
<feature type="transmembrane region" description="Helical" evidence="9">
    <location>
        <begin position="390"/>
        <end position="411"/>
    </location>
</feature>
<gene>
    <name evidence="10" type="ORF">CCDG5_1341</name>
</gene>
<accession>A0A078KTG5</accession>
<name>A0A078KTG5_9FIRM</name>
<dbReference type="STRING" id="29343.CCDG5_1341"/>
<dbReference type="KEGG" id="ccel:CCDG5_1341"/>